<dbReference type="Proteomes" id="UP000233551">
    <property type="component" value="Unassembled WGS sequence"/>
</dbReference>
<reference evidence="1 2" key="1">
    <citation type="submission" date="2017-11" db="EMBL/GenBank/DDBJ databases">
        <title>De-novo sequencing of pomegranate (Punica granatum L.) genome.</title>
        <authorList>
            <person name="Akparov Z."/>
            <person name="Amiraslanov A."/>
            <person name="Hajiyeva S."/>
            <person name="Abbasov M."/>
            <person name="Kaur K."/>
            <person name="Hamwieh A."/>
            <person name="Solovyev V."/>
            <person name="Salamov A."/>
            <person name="Braich B."/>
            <person name="Kosarev P."/>
            <person name="Mahmoud A."/>
            <person name="Hajiyev E."/>
            <person name="Babayeva S."/>
            <person name="Izzatullayeva V."/>
            <person name="Mammadov A."/>
            <person name="Mammadov A."/>
            <person name="Sharifova S."/>
            <person name="Ojaghi J."/>
            <person name="Eynullazada K."/>
            <person name="Bayramov B."/>
            <person name="Abdulazimova A."/>
            <person name="Shahmuradov I."/>
        </authorList>
    </citation>
    <scope>NUCLEOTIDE SEQUENCE [LARGE SCALE GENOMIC DNA]</scope>
    <source>
        <strain evidence="2">cv. AG2017</strain>
        <tissue evidence="1">Leaf</tissue>
    </source>
</reference>
<dbReference type="AlphaFoldDB" id="A0A2I0JET3"/>
<gene>
    <name evidence="1" type="ORF">CRG98_024867</name>
</gene>
<keyword evidence="2" id="KW-1185">Reference proteome</keyword>
<dbReference type="EMBL" id="PGOL01001771">
    <property type="protein sequence ID" value="PKI54765.1"/>
    <property type="molecule type" value="Genomic_DNA"/>
</dbReference>
<name>A0A2I0JET3_PUNGR</name>
<organism evidence="1 2">
    <name type="scientific">Punica granatum</name>
    <name type="common">Pomegranate</name>
    <dbReference type="NCBI Taxonomy" id="22663"/>
    <lineage>
        <taxon>Eukaryota</taxon>
        <taxon>Viridiplantae</taxon>
        <taxon>Streptophyta</taxon>
        <taxon>Embryophyta</taxon>
        <taxon>Tracheophyta</taxon>
        <taxon>Spermatophyta</taxon>
        <taxon>Magnoliopsida</taxon>
        <taxon>eudicotyledons</taxon>
        <taxon>Gunneridae</taxon>
        <taxon>Pentapetalae</taxon>
        <taxon>rosids</taxon>
        <taxon>malvids</taxon>
        <taxon>Myrtales</taxon>
        <taxon>Lythraceae</taxon>
        <taxon>Punica</taxon>
    </lineage>
</organism>
<protein>
    <submittedName>
        <fullName evidence="1">Uncharacterized protein</fullName>
    </submittedName>
</protein>
<evidence type="ECO:0000313" key="1">
    <source>
        <dbReference type="EMBL" id="PKI54765.1"/>
    </source>
</evidence>
<comment type="caution">
    <text evidence="1">The sequence shown here is derived from an EMBL/GenBank/DDBJ whole genome shotgun (WGS) entry which is preliminary data.</text>
</comment>
<proteinExistence type="predicted"/>
<evidence type="ECO:0000313" key="2">
    <source>
        <dbReference type="Proteomes" id="UP000233551"/>
    </source>
</evidence>
<sequence>MEIYGLRTKGVPHHADLRRRGKRRFTLTRKVGSGGRETDAEKGLQLDLEEWDGRERDREEKGLTRNGLRCTVVAEKENLGQGWMDLREDEAENGKGLWGKTIRVREGHSGRRIPPGSERKMAEDKAAVVFLLRLSSLALVRGDVRAYEC</sequence>
<accession>A0A2I0JET3</accession>